<organism evidence="2 3">
    <name type="scientific">Ruminococcus albus 8</name>
    <dbReference type="NCBI Taxonomy" id="246199"/>
    <lineage>
        <taxon>Bacteria</taxon>
        <taxon>Bacillati</taxon>
        <taxon>Bacillota</taxon>
        <taxon>Clostridia</taxon>
        <taxon>Eubacteriales</taxon>
        <taxon>Oscillospiraceae</taxon>
        <taxon>Ruminococcus</taxon>
    </lineage>
</organism>
<dbReference type="Proteomes" id="UP000004259">
    <property type="component" value="Unassembled WGS sequence"/>
</dbReference>
<dbReference type="GO" id="GO:0006629">
    <property type="term" value="P:lipid metabolic process"/>
    <property type="evidence" value="ECO:0007669"/>
    <property type="project" value="InterPro"/>
</dbReference>
<dbReference type="Pfam" id="PF04230">
    <property type="entry name" value="PS_pyruv_trans"/>
    <property type="match status" value="1"/>
</dbReference>
<dbReference type="SUPFAM" id="SSF51695">
    <property type="entry name" value="PLC-like phosphodiesterases"/>
    <property type="match status" value="1"/>
</dbReference>
<dbReference type="Gene3D" id="3.20.20.190">
    <property type="entry name" value="Phosphatidylinositol (PI) phosphodiesterase"/>
    <property type="match status" value="1"/>
</dbReference>
<name>E9SE74_RUMAL</name>
<dbReference type="EMBL" id="ADKM02000094">
    <property type="protein sequence ID" value="EGC02419.1"/>
    <property type="molecule type" value="Genomic_DNA"/>
</dbReference>
<dbReference type="GO" id="GO:0008081">
    <property type="term" value="F:phosphoric diester hydrolase activity"/>
    <property type="evidence" value="ECO:0007669"/>
    <property type="project" value="InterPro"/>
</dbReference>
<dbReference type="Gene3D" id="3.40.50.2000">
    <property type="entry name" value="Glycogen Phosphorylase B"/>
    <property type="match status" value="1"/>
</dbReference>
<accession>E9SE74</accession>
<dbReference type="InterPro" id="IPR007345">
    <property type="entry name" value="Polysacch_pyruvyl_Trfase"/>
</dbReference>
<dbReference type="OrthoDB" id="1814359at2"/>
<keyword evidence="3" id="KW-1185">Reference proteome</keyword>
<sequence length="614" mass="68887">MKKKGLKILLVCIVNRNYGDTIIADCTDYLIRRALGRDSGSSILRYKIDCGDLWQIQFADAVVFAGGGLVKFRQEKFYPHVCDIISEAEKHGIPVFMNAVGVEGFDDSDERCTMLRDALNSPCVKGVTVRDDLKLLKEKYVQRKDLRVKGVFDPAVWAGRLYGYENGDEEVIGLNVARGELFPDYGREDMGEEFMLDLWADVAKRLDEKGLEWRVFTNGALADEAFADKLMARLGRGEKLPAPMGAKQLVRNISDFSAMIATRMHACITAYSLGIPCVGLVWNDKLSFWGKKTGRPERFISADDISAENLVDALMRAIKKGAPHVSEMKRRSVYKELERFLEKYADNRNITCKTPDKGQLFEVGLGGIQHRYKAPNSPDELSNRLEEGCLLFEADVRASEDGTPVCINGWTEKNLKLLGLSAKDYPRKELPAQVLRQSRLDGAFTMGSFEEIAGLIAGYQGAKVIIDVGLPPADLKEKMFADIAEILKKTGLSKKRSYIRLQREGDIKLWKKQKCPCELMYFLPDSDIPEERAEKQAKALEICEKYSITLISMLSKTFDDSTAEMLKSKGMKPVIFAYDKLGDAFNALDKGAEMVGTNFYSARYAEKLTGKTQK</sequence>
<evidence type="ECO:0000313" key="2">
    <source>
        <dbReference type="EMBL" id="EGC02419.1"/>
    </source>
</evidence>
<dbReference type="eggNOG" id="COG2327">
    <property type="taxonomic scope" value="Bacteria"/>
</dbReference>
<dbReference type="AlphaFoldDB" id="E9SE74"/>
<comment type="caution">
    <text evidence="2">The sequence shown here is derived from an EMBL/GenBank/DDBJ whole genome shotgun (WGS) entry which is preliminary data.</text>
</comment>
<reference evidence="2 3" key="1">
    <citation type="submission" date="2011-02" db="EMBL/GenBank/DDBJ databases">
        <authorList>
            <person name="Nelson K.E."/>
            <person name="Sutton G."/>
            <person name="Torralba M."/>
            <person name="Durkin S."/>
            <person name="Harkins D."/>
            <person name="Montgomery R."/>
            <person name="Ziemer C."/>
            <person name="Klaassens E."/>
            <person name="Ocuiv P."/>
            <person name="Morrison M."/>
        </authorList>
    </citation>
    <scope>NUCLEOTIDE SEQUENCE [LARGE SCALE GENOMIC DNA]</scope>
    <source>
        <strain evidence="2 3">8</strain>
    </source>
</reference>
<dbReference type="PANTHER" id="PTHR36836">
    <property type="entry name" value="COLANIC ACID BIOSYNTHESIS PROTEIN WCAK"/>
    <property type="match status" value="1"/>
</dbReference>
<dbReference type="STRING" id="246199.CUS_5230"/>
<evidence type="ECO:0000259" key="1">
    <source>
        <dbReference type="Pfam" id="PF04230"/>
    </source>
</evidence>
<feature type="domain" description="Polysaccharide pyruvyl transferase" evidence="1">
    <location>
        <begin position="17"/>
        <end position="283"/>
    </location>
</feature>
<protein>
    <recommendedName>
        <fullName evidence="1">Polysaccharide pyruvyl transferase domain-containing protein</fullName>
    </recommendedName>
</protein>
<proteinExistence type="predicted"/>
<dbReference type="PANTHER" id="PTHR36836:SF1">
    <property type="entry name" value="COLANIC ACID BIOSYNTHESIS PROTEIN WCAK"/>
    <property type="match status" value="1"/>
</dbReference>
<gene>
    <name evidence="2" type="ORF">CUS_5230</name>
</gene>
<dbReference type="RefSeq" id="WP_002850903.1">
    <property type="nucleotide sequence ID" value="NZ_ADKM02000094.1"/>
</dbReference>
<evidence type="ECO:0000313" key="3">
    <source>
        <dbReference type="Proteomes" id="UP000004259"/>
    </source>
</evidence>
<dbReference type="InterPro" id="IPR017946">
    <property type="entry name" value="PLC-like_Pdiesterase_TIM-brl"/>
</dbReference>